<feature type="domain" description="Josephin" evidence="12">
    <location>
        <begin position="5"/>
        <end position="97"/>
    </location>
</feature>
<keyword evidence="9" id="KW-0804">Transcription</keyword>
<dbReference type="Proteomes" id="UP000594263">
    <property type="component" value="Unplaced"/>
</dbReference>
<dbReference type="InterPro" id="IPR033865">
    <property type="entry name" value="Ataxin-3"/>
</dbReference>
<proteinExistence type="predicted"/>
<dbReference type="PANTHER" id="PTHR14159:SF0">
    <property type="entry name" value="ATAXIN-3-RELATED"/>
    <property type="match status" value="1"/>
</dbReference>
<keyword evidence="10" id="KW-0539">Nucleus</keyword>
<evidence type="ECO:0000256" key="2">
    <source>
        <dbReference type="ARBA" id="ARBA00004123"/>
    </source>
</evidence>
<evidence type="ECO:0000256" key="10">
    <source>
        <dbReference type="ARBA" id="ARBA00023242"/>
    </source>
</evidence>
<sequence>MARKGGSVYHEVQESKLCTVDCVKSHVVNTLLQGPFFSEVDLVALTSDLDSRERQLITPHSIALSSDDYIPDQFHNLHSLFSTVFKSLTPLIRFSTA</sequence>
<keyword evidence="14" id="KW-1185">Reference proteome</keyword>
<evidence type="ECO:0000256" key="11">
    <source>
        <dbReference type="PROSITE-ProRule" id="PRU00331"/>
    </source>
</evidence>
<evidence type="ECO:0000259" key="12">
    <source>
        <dbReference type="PROSITE" id="PS50957"/>
    </source>
</evidence>
<dbReference type="AlphaFoldDB" id="A0A7N0TD32"/>
<name>A0A7N0TD32_KALFE</name>
<evidence type="ECO:0000256" key="5">
    <source>
        <dbReference type="ARBA" id="ARBA00022786"/>
    </source>
</evidence>
<dbReference type="EnsemblPlants" id="Kaladp0033s0145.1.v1.1">
    <property type="protein sequence ID" value="Kaladp0033s0145.1.v1.1.CDS.1"/>
    <property type="gene ID" value="Kaladp0033s0145.v1.1"/>
</dbReference>
<dbReference type="EC" id="3.4.19.12" evidence="3"/>
<dbReference type="GO" id="GO:0005634">
    <property type="term" value="C:nucleus"/>
    <property type="evidence" value="ECO:0007669"/>
    <property type="project" value="UniProtKB-SubCell"/>
</dbReference>
<dbReference type="PANTHER" id="PTHR14159">
    <property type="entry name" value="ATAXIN-3-RELATED"/>
    <property type="match status" value="1"/>
</dbReference>
<evidence type="ECO:0000313" key="13">
    <source>
        <dbReference type="EnsemblPlants" id="Kaladp0033s0145.1.v1.1.CDS.1"/>
    </source>
</evidence>
<reference evidence="13" key="1">
    <citation type="submission" date="2021-01" db="UniProtKB">
        <authorList>
            <consortium name="EnsemblPlants"/>
        </authorList>
    </citation>
    <scope>IDENTIFICATION</scope>
</reference>
<organism evidence="13 14">
    <name type="scientific">Kalanchoe fedtschenkoi</name>
    <name type="common">Lavender scallops</name>
    <name type="synonym">South American air plant</name>
    <dbReference type="NCBI Taxonomy" id="63787"/>
    <lineage>
        <taxon>Eukaryota</taxon>
        <taxon>Viridiplantae</taxon>
        <taxon>Streptophyta</taxon>
        <taxon>Embryophyta</taxon>
        <taxon>Tracheophyta</taxon>
        <taxon>Spermatophyta</taxon>
        <taxon>Magnoliopsida</taxon>
        <taxon>eudicotyledons</taxon>
        <taxon>Gunneridae</taxon>
        <taxon>Pentapetalae</taxon>
        <taxon>Saxifragales</taxon>
        <taxon>Crassulaceae</taxon>
        <taxon>Kalanchoe</taxon>
    </lineage>
</organism>
<keyword evidence="5" id="KW-0833">Ubl conjugation pathway</keyword>
<dbReference type="GO" id="GO:0006508">
    <property type="term" value="P:proteolysis"/>
    <property type="evidence" value="ECO:0007669"/>
    <property type="project" value="UniProtKB-KW"/>
</dbReference>
<dbReference type="GO" id="GO:0016579">
    <property type="term" value="P:protein deubiquitination"/>
    <property type="evidence" value="ECO:0007669"/>
    <property type="project" value="InterPro"/>
</dbReference>
<dbReference type="GO" id="GO:0004843">
    <property type="term" value="F:cysteine-type deubiquitinase activity"/>
    <property type="evidence" value="ECO:0007669"/>
    <property type="project" value="UniProtKB-EC"/>
</dbReference>
<protein>
    <recommendedName>
        <fullName evidence="3">ubiquitinyl hydrolase 1</fullName>
        <ecNumber evidence="3">3.4.19.12</ecNumber>
    </recommendedName>
</protein>
<dbReference type="Pfam" id="PF02099">
    <property type="entry name" value="Josephin"/>
    <property type="match status" value="1"/>
</dbReference>
<evidence type="ECO:0000256" key="4">
    <source>
        <dbReference type="ARBA" id="ARBA00022670"/>
    </source>
</evidence>
<evidence type="ECO:0000256" key="3">
    <source>
        <dbReference type="ARBA" id="ARBA00012759"/>
    </source>
</evidence>
<dbReference type="PROSITE" id="PS50957">
    <property type="entry name" value="JOSEPHIN"/>
    <property type="match status" value="1"/>
</dbReference>
<comment type="subcellular location">
    <subcellularLocation>
        <location evidence="2">Nucleus</location>
    </subcellularLocation>
</comment>
<dbReference type="Gramene" id="Kaladp0033s0145.1.v1.1">
    <property type="protein sequence ID" value="Kaladp0033s0145.1.v1.1.CDS.1"/>
    <property type="gene ID" value="Kaladp0033s0145.v1.1"/>
</dbReference>
<dbReference type="InterPro" id="IPR006155">
    <property type="entry name" value="Josephin"/>
</dbReference>
<evidence type="ECO:0000256" key="7">
    <source>
        <dbReference type="ARBA" id="ARBA00022807"/>
    </source>
</evidence>
<evidence type="ECO:0000313" key="14">
    <source>
        <dbReference type="Proteomes" id="UP000594263"/>
    </source>
</evidence>
<evidence type="ECO:0000256" key="9">
    <source>
        <dbReference type="ARBA" id="ARBA00023163"/>
    </source>
</evidence>
<comment type="catalytic activity">
    <reaction evidence="1">
        <text>Thiol-dependent hydrolysis of ester, thioester, amide, peptide and isopeptide bonds formed by the C-terminal Gly of ubiquitin (a 76-residue protein attached to proteins as an intracellular targeting signal).</text>
        <dbReference type="EC" id="3.4.19.12"/>
    </reaction>
</comment>
<evidence type="ECO:0000256" key="8">
    <source>
        <dbReference type="ARBA" id="ARBA00023015"/>
    </source>
</evidence>
<keyword evidence="4" id="KW-0645">Protease</keyword>
<comment type="caution">
    <text evidence="11">Lacks conserved residue(s) required for the propagation of feature annotation.</text>
</comment>
<evidence type="ECO:0000256" key="6">
    <source>
        <dbReference type="ARBA" id="ARBA00022801"/>
    </source>
</evidence>
<keyword evidence="8" id="KW-0805">Transcription regulation</keyword>
<keyword evidence="6" id="KW-0378">Hydrolase</keyword>
<keyword evidence="7" id="KW-0788">Thiol protease</keyword>
<accession>A0A7N0TD32</accession>
<evidence type="ECO:0000256" key="1">
    <source>
        <dbReference type="ARBA" id="ARBA00000707"/>
    </source>
</evidence>